<proteinExistence type="predicted"/>
<dbReference type="InterPro" id="IPR011990">
    <property type="entry name" value="TPR-like_helical_dom_sf"/>
</dbReference>
<accession>A0A7Y0Q3M3</accession>
<dbReference type="Proteomes" id="UP000533476">
    <property type="component" value="Unassembled WGS sequence"/>
</dbReference>
<evidence type="ECO:0000313" key="3">
    <source>
        <dbReference type="Proteomes" id="UP000533476"/>
    </source>
</evidence>
<name>A0A7Y0Q3M3_9FIRM</name>
<evidence type="ECO:0008006" key="4">
    <source>
        <dbReference type="Google" id="ProtNLM"/>
    </source>
</evidence>
<dbReference type="SUPFAM" id="SSF48452">
    <property type="entry name" value="TPR-like"/>
    <property type="match status" value="1"/>
</dbReference>
<dbReference type="EMBL" id="JABBVZ010000055">
    <property type="protein sequence ID" value="NMP23540.1"/>
    <property type="molecule type" value="Genomic_DNA"/>
</dbReference>
<keyword evidence="1" id="KW-0802">TPR repeat</keyword>
<organism evidence="2 3">
    <name type="scientific">Sulfobacillus harzensis</name>
    <dbReference type="NCBI Taxonomy" id="2729629"/>
    <lineage>
        <taxon>Bacteria</taxon>
        <taxon>Bacillati</taxon>
        <taxon>Bacillota</taxon>
        <taxon>Clostridia</taxon>
        <taxon>Eubacteriales</taxon>
        <taxon>Clostridiales Family XVII. Incertae Sedis</taxon>
        <taxon>Sulfobacillus</taxon>
    </lineage>
</organism>
<gene>
    <name evidence="2" type="ORF">HIJ39_14430</name>
</gene>
<dbReference type="PROSITE" id="PS50005">
    <property type="entry name" value="TPR"/>
    <property type="match status" value="1"/>
</dbReference>
<comment type="caution">
    <text evidence="2">The sequence shown here is derived from an EMBL/GenBank/DDBJ whole genome shotgun (WGS) entry which is preliminary data.</text>
</comment>
<reference evidence="2 3" key="1">
    <citation type="submission" date="2020-04" db="EMBL/GenBank/DDBJ databases">
        <authorList>
            <person name="Zhang R."/>
            <person name="Schippers A."/>
        </authorList>
    </citation>
    <scope>NUCLEOTIDE SEQUENCE [LARGE SCALE GENOMIC DNA]</scope>
    <source>
        <strain evidence="2 3">DSM 109850</strain>
    </source>
</reference>
<evidence type="ECO:0000256" key="1">
    <source>
        <dbReference type="PROSITE-ProRule" id="PRU00339"/>
    </source>
</evidence>
<sequence length="408" mass="46376">MRTESEQRQWVTAVIDAWPYTLDEIEHAVYSALNIAQKVTIVVPDLLAPYGPEDFSELPGEVLRLPFWGTFTTMRNQALARVNTPWALLLHGNEEFQARDAGRLLSALEPESPGIYRLIVATGAAGQILAEPVRLVPVMPQIRFSGRIWPQITGSLIEYGFPIRSLQAHVYRLENRVSTLEATRRLRAELVRLEEFEPRQWRANLALAVLSWAEHRYQEVVQRLARVPRGASIDGIRIAGGIGVLASLEQGQPEAALRQSRKLLERHPDWAELWSLTGQAEMALQRWDRAMIAFAQALTLREVDLPHMEPGYATSKARLRYAEAELAEGRLRTGLARLMNLIEDYPGYRAAWQTVLAHLRGANVEEVFSTMATVIAPSKIRQFFSLLNKPSDDERPLKEWLETRQFPY</sequence>
<dbReference type="InterPro" id="IPR019734">
    <property type="entry name" value="TPR_rpt"/>
</dbReference>
<protein>
    <recommendedName>
        <fullName evidence="4">Tetratricopeptide repeat protein</fullName>
    </recommendedName>
</protein>
<feature type="repeat" description="TPR" evidence="1">
    <location>
        <begin position="271"/>
        <end position="304"/>
    </location>
</feature>
<dbReference type="AlphaFoldDB" id="A0A7Y0Q3M3"/>
<keyword evidence="3" id="KW-1185">Reference proteome</keyword>
<dbReference type="Gene3D" id="1.25.40.10">
    <property type="entry name" value="Tetratricopeptide repeat domain"/>
    <property type="match status" value="1"/>
</dbReference>
<evidence type="ECO:0000313" key="2">
    <source>
        <dbReference type="EMBL" id="NMP23540.1"/>
    </source>
</evidence>